<dbReference type="SUPFAM" id="SSF56176">
    <property type="entry name" value="FAD-binding/transporter-associated domain-like"/>
    <property type="match status" value="1"/>
</dbReference>
<dbReference type="PROSITE" id="PS51371">
    <property type="entry name" value="CBS"/>
    <property type="match status" value="1"/>
</dbReference>
<keyword evidence="4 8" id="KW-1133">Transmembrane helix</keyword>
<evidence type="ECO:0000256" key="2">
    <source>
        <dbReference type="ARBA" id="ARBA00022692"/>
    </source>
</evidence>
<feature type="domain" description="CBS" evidence="10">
    <location>
        <begin position="268"/>
        <end position="328"/>
    </location>
</feature>
<sequence length="415" mass="47757">MEWKLIIWFLCTLLIMAFFTGIEMAFFSANRLSIELKKKQGGANARLLSKFMDAPTSFLGVTLVGYIIFLVFFSLQISAVLKPIWKNLHLGGDLVHIVIEIIIATFIVLIFAEFLPRAFFRARSTTMLSGLARITNFLFEIFQPLANGLVSLAEWILKYLFNINLDKTKEPFNRNELRTMFQDAVDEEKQERNSMLLENAQELPNVRIRQCLVPRKEIIGVEINTGITQLIEKFTDTKLSKMIVYDGNIDHIVGYVHELDLFKKPKAIQEVLLTIPAVPESMSATDLIKKLSSERKSIAWVVDEFGGTAGIITMEDVLEELFGEIFDEYDTAKFVEKRISENEYIFSGRIEIDYLAEKYGFEFEEGDFETLSGYIINAHETIPQQKERIIIDDFEFDIISVSDTRIEMVKMKKLK</sequence>
<evidence type="ECO:0000256" key="9">
    <source>
        <dbReference type="SAM" id="Phobius"/>
    </source>
</evidence>
<dbReference type="Pfam" id="PF03471">
    <property type="entry name" value="CorC_HlyC"/>
    <property type="match status" value="1"/>
</dbReference>
<evidence type="ECO:0000256" key="4">
    <source>
        <dbReference type="ARBA" id="ARBA00022989"/>
    </source>
</evidence>
<keyword evidence="2 8" id="KW-0812">Transmembrane</keyword>
<dbReference type="CDD" id="cd04590">
    <property type="entry name" value="CBS_pair_CorC_HlyC_assoc"/>
    <property type="match status" value="1"/>
</dbReference>
<protein>
    <submittedName>
        <fullName evidence="12">Hemolysin family protein</fullName>
    </submittedName>
</protein>
<keyword evidence="3" id="KW-0677">Repeat</keyword>
<dbReference type="InterPro" id="IPR046342">
    <property type="entry name" value="CBS_dom_sf"/>
</dbReference>
<proteinExistence type="predicted"/>
<keyword evidence="5 7" id="KW-0129">CBS domain</keyword>
<evidence type="ECO:0000256" key="8">
    <source>
        <dbReference type="PROSITE-ProRule" id="PRU01193"/>
    </source>
</evidence>
<evidence type="ECO:0000256" key="1">
    <source>
        <dbReference type="ARBA" id="ARBA00004141"/>
    </source>
</evidence>
<evidence type="ECO:0000259" key="11">
    <source>
        <dbReference type="PROSITE" id="PS51846"/>
    </source>
</evidence>
<evidence type="ECO:0000256" key="6">
    <source>
        <dbReference type="ARBA" id="ARBA00023136"/>
    </source>
</evidence>
<dbReference type="InterPro" id="IPR005170">
    <property type="entry name" value="Transptr-assoc_dom"/>
</dbReference>
<dbReference type="InterPro" id="IPR016169">
    <property type="entry name" value="FAD-bd_PCMH_sub2"/>
</dbReference>
<evidence type="ECO:0000256" key="3">
    <source>
        <dbReference type="ARBA" id="ARBA00022737"/>
    </source>
</evidence>
<dbReference type="InterPro" id="IPR000644">
    <property type="entry name" value="CBS_dom"/>
</dbReference>
<feature type="transmembrane region" description="Helical" evidence="9">
    <location>
        <begin position="97"/>
        <end position="116"/>
    </location>
</feature>
<gene>
    <name evidence="12" type="ORF">ACFS6H_09380</name>
</gene>
<dbReference type="Pfam" id="PF01595">
    <property type="entry name" value="CNNM"/>
    <property type="match status" value="1"/>
</dbReference>
<dbReference type="Proteomes" id="UP001597511">
    <property type="component" value="Unassembled WGS sequence"/>
</dbReference>
<dbReference type="SUPFAM" id="SSF54631">
    <property type="entry name" value="CBS-domain pair"/>
    <property type="match status" value="1"/>
</dbReference>
<keyword evidence="13" id="KW-1185">Reference proteome</keyword>
<dbReference type="Pfam" id="PF00571">
    <property type="entry name" value="CBS"/>
    <property type="match status" value="2"/>
</dbReference>
<dbReference type="PANTHER" id="PTHR22777:SF17">
    <property type="entry name" value="UPF0053 PROTEIN SLL0260"/>
    <property type="match status" value="1"/>
</dbReference>
<dbReference type="Gene3D" id="3.30.465.10">
    <property type="match status" value="1"/>
</dbReference>
<feature type="transmembrane region" description="Helical" evidence="9">
    <location>
        <begin position="56"/>
        <end position="77"/>
    </location>
</feature>
<comment type="subcellular location">
    <subcellularLocation>
        <location evidence="1">Membrane</location>
        <topology evidence="1">Multi-pass membrane protein</topology>
    </subcellularLocation>
</comment>
<keyword evidence="6 8" id="KW-0472">Membrane</keyword>
<reference evidence="13" key="1">
    <citation type="journal article" date="2019" name="Int. J. Syst. Evol. Microbiol.">
        <title>The Global Catalogue of Microorganisms (GCM) 10K type strain sequencing project: providing services to taxonomists for standard genome sequencing and annotation.</title>
        <authorList>
            <consortium name="The Broad Institute Genomics Platform"/>
            <consortium name="The Broad Institute Genome Sequencing Center for Infectious Disease"/>
            <person name="Wu L."/>
            <person name="Ma J."/>
        </authorList>
    </citation>
    <scope>NUCLEOTIDE SEQUENCE [LARGE SCALE GENOMIC DNA]</scope>
    <source>
        <strain evidence="13">KCTC 23299</strain>
    </source>
</reference>
<dbReference type="InterPro" id="IPR036318">
    <property type="entry name" value="FAD-bd_PCMH-like_sf"/>
</dbReference>
<evidence type="ECO:0000256" key="7">
    <source>
        <dbReference type="PROSITE-ProRule" id="PRU00703"/>
    </source>
</evidence>
<feature type="transmembrane region" description="Helical" evidence="9">
    <location>
        <begin position="6"/>
        <end position="29"/>
    </location>
</feature>
<dbReference type="EMBL" id="JBHUOZ010000002">
    <property type="protein sequence ID" value="MFD2919917.1"/>
    <property type="molecule type" value="Genomic_DNA"/>
</dbReference>
<dbReference type="RefSeq" id="WP_386097618.1">
    <property type="nucleotide sequence ID" value="NZ_JBHUOZ010000002.1"/>
</dbReference>
<name>A0ABW6A568_9BACT</name>
<dbReference type="PANTHER" id="PTHR22777">
    <property type="entry name" value="HEMOLYSIN-RELATED"/>
    <property type="match status" value="1"/>
</dbReference>
<evidence type="ECO:0000313" key="13">
    <source>
        <dbReference type="Proteomes" id="UP001597511"/>
    </source>
</evidence>
<dbReference type="InterPro" id="IPR002550">
    <property type="entry name" value="CNNM"/>
</dbReference>
<feature type="domain" description="CNNM transmembrane" evidence="11">
    <location>
        <begin position="1"/>
        <end position="195"/>
    </location>
</feature>
<dbReference type="InterPro" id="IPR044751">
    <property type="entry name" value="Ion_transp-like_CBS"/>
</dbReference>
<evidence type="ECO:0000256" key="5">
    <source>
        <dbReference type="ARBA" id="ARBA00023122"/>
    </source>
</evidence>
<accession>A0ABW6A568</accession>
<evidence type="ECO:0000259" key="10">
    <source>
        <dbReference type="PROSITE" id="PS51371"/>
    </source>
</evidence>
<comment type="caution">
    <text evidence="12">The sequence shown here is derived from an EMBL/GenBank/DDBJ whole genome shotgun (WGS) entry which is preliminary data.</text>
</comment>
<dbReference type="Gene3D" id="3.10.580.10">
    <property type="entry name" value="CBS-domain"/>
    <property type="match status" value="1"/>
</dbReference>
<dbReference type="SMART" id="SM01091">
    <property type="entry name" value="CorC_HlyC"/>
    <property type="match status" value="1"/>
</dbReference>
<organism evidence="12 13">
    <name type="scientific">Terrimonas rubra</name>
    <dbReference type="NCBI Taxonomy" id="1035890"/>
    <lineage>
        <taxon>Bacteria</taxon>
        <taxon>Pseudomonadati</taxon>
        <taxon>Bacteroidota</taxon>
        <taxon>Chitinophagia</taxon>
        <taxon>Chitinophagales</taxon>
        <taxon>Chitinophagaceae</taxon>
        <taxon>Terrimonas</taxon>
    </lineage>
</organism>
<evidence type="ECO:0000313" key="12">
    <source>
        <dbReference type="EMBL" id="MFD2919917.1"/>
    </source>
</evidence>
<dbReference type="PROSITE" id="PS51846">
    <property type="entry name" value="CNNM"/>
    <property type="match status" value="1"/>
</dbReference>